<sequence length="106" mass="11764">MALTKSFKETVRARAQRDPKFRLALIREAIEKLVDGDVETGLSVLGDYVNATIGYKTLAKITGKNPKSLMRMLGPAGNPTAENLFSVIKQLKEQEGLEFEIRARQA</sequence>
<dbReference type="EMBL" id="LR633967">
    <property type="protein sequence ID" value="VUX56242.1"/>
    <property type="molecule type" value="Genomic_DNA"/>
</dbReference>
<protein>
    <submittedName>
        <fullName evidence="1">Uncharacterized protein</fullName>
    </submittedName>
</protein>
<evidence type="ECO:0000313" key="1">
    <source>
        <dbReference type="EMBL" id="VUX56242.1"/>
    </source>
</evidence>
<proteinExistence type="predicted"/>
<organism evidence="1">
    <name type="scientific">uncultured Woeseiaceae bacterium</name>
    <dbReference type="NCBI Taxonomy" id="1983305"/>
    <lineage>
        <taxon>Bacteria</taxon>
        <taxon>Pseudomonadati</taxon>
        <taxon>Pseudomonadota</taxon>
        <taxon>Gammaproteobacteria</taxon>
        <taxon>Woeseiales</taxon>
        <taxon>Woeseiaceae</taxon>
        <taxon>environmental samples</taxon>
    </lineage>
</organism>
<dbReference type="AlphaFoldDB" id="A0A7D9D3D3"/>
<name>A0A7D9D3D3_9GAMM</name>
<accession>A0A7D9D3D3</accession>
<gene>
    <name evidence="1" type="ORF">JTBM06_V1_450003</name>
</gene>
<reference evidence="1" key="1">
    <citation type="submission" date="2019-07" db="EMBL/GenBank/DDBJ databases">
        <authorList>
            <person name="Weber M."/>
            <person name="Kostadinov I."/>
            <person name="Kostadinov D I."/>
        </authorList>
    </citation>
    <scope>NUCLEOTIDE SEQUENCE</scope>
    <source>
        <strain evidence="1">Gfbio:sag-sample-m06:053724c1-46a9-4a36-b237-ea2bf867836b</strain>
    </source>
</reference>